<comment type="caution">
    <text evidence="1">The sequence shown here is derived from an EMBL/GenBank/DDBJ whole genome shotgun (WGS) entry which is preliminary data.</text>
</comment>
<accession>A0A8J7YEH0</accession>
<dbReference type="OrthoDB" id="319083at2157"/>
<reference evidence="1 2" key="1">
    <citation type="submission" date="2021-06" db="EMBL/GenBank/DDBJ databases">
        <title>New haloarchaea isolates fom saline soil.</title>
        <authorList>
            <person name="Duran-Viseras A."/>
            <person name="Sanchez-Porro C.S."/>
            <person name="Ventosa A."/>
        </authorList>
    </citation>
    <scope>NUCLEOTIDE SEQUENCE [LARGE SCALE GENOMIC DNA]</scope>
    <source>
        <strain evidence="1 2">JCM 183640</strain>
    </source>
</reference>
<dbReference type="InterPro" id="IPR036388">
    <property type="entry name" value="WH-like_DNA-bd_sf"/>
</dbReference>
<dbReference type="RefSeq" id="WP_162319518.1">
    <property type="nucleotide sequence ID" value="NZ_JAHQXF010000005.1"/>
</dbReference>
<dbReference type="EMBL" id="JAHQXF010000005">
    <property type="protein sequence ID" value="MBV0926419.1"/>
    <property type="molecule type" value="Genomic_DNA"/>
</dbReference>
<dbReference type="InterPro" id="IPR036390">
    <property type="entry name" value="WH_DNA-bd_sf"/>
</dbReference>
<protein>
    <submittedName>
        <fullName evidence="1">Helix-turn-helix domain-containing protein</fullName>
    </submittedName>
</protein>
<dbReference type="AlphaFoldDB" id="A0A8J7YEH0"/>
<dbReference type="Gene3D" id="1.10.10.10">
    <property type="entry name" value="Winged helix-like DNA-binding domain superfamily/Winged helix DNA-binding domain"/>
    <property type="match status" value="1"/>
</dbReference>
<dbReference type="InterPro" id="IPR011991">
    <property type="entry name" value="ArsR-like_HTH"/>
</dbReference>
<name>A0A8J7YEH0_9EURY</name>
<dbReference type="SUPFAM" id="SSF46785">
    <property type="entry name" value="Winged helix' DNA-binding domain"/>
    <property type="match status" value="1"/>
</dbReference>
<proteinExistence type="predicted"/>
<evidence type="ECO:0000313" key="2">
    <source>
        <dbReference type="Proteomes" id="UP000766550"/>
    </source>
</evidence>
<dbReference type="CDD" id="cd00090">
    <property type="entry name" value="HTH_ARSR"/>
    <property type="match status" value="1"/>
</dbReference>
<dbReference type="Pfam" id="PF12840">
    <property type="entry name" value="HTH_20"/>
    <property type="match status" value="1"/>
</dbReference>
<keyword evidence="2" id="KW-1185">Reference proteome</keyword>
<dbReference type="Proteomes" id="UP000766550">
    <property type="component" value="Unassembled WGS sequence"/>
</dbReference>
<organism evidence="1 2">
    <name type="scientific">Haloarcula limicola</name>
    <dbReference type="NCBI Taxonomy" id="1429915"/>
    <lineage>
        <taxon>Archaea</taxon>
        <taxon>Methanobacteriati</taxon>
        <taxon>Methanobacteriota</taxon>
        <taxon>Stenosarchaea group</taxon>
        <taxon>Halobacteria</taxon>
        <taxon>Halobacteriales</taxon>
        <taxon>Haloarculaceae</taxon>
        <taxon>Haloarcula</taxon>
    </lineage>
</organism>
<gene>
    <name evidence="1" type="ORF">KTS45_19620</name>
</gene>
<evidence type="ECO:0000313" key="1">
    <source>
        <dbReference type="EMBL" id="MBV0926419.1"/>
    </source>
</evidence>
<sequence length="100" mass="10814">MTDKATKPGVGGSTALSSLLGETVERAILTALVETAGSECTPSQICQRADITLETFYEHVDKLEDADLVRYTYVVGNGPVYEVERTALANELRTIMTDDS</sequence>